<dbReference type="Proteomes" id="UP001230504">
    <property type="component" value="Unassembled WGS sequence"/>
</dbReference>
<proteinExistence type="predicted"/>
<dbReference type="EMBL" id="JAHLJV010000047">
    <property type="protein sequence ID" value="KAK1585155.1"/>
    <property type="molecule type" value="Genomic_DNA"/>
</dbReference>
<protein>
    <submittedName>
        <fullName evidence="1">Uncharacterized protein</fullName>
    </submittedName>
</protein>
<dbReference type="RefSeq" id="XP_060412199.1">
    <property type="nucleotide sequence ID" value="XM_060552072.1"/>
</dbReference>
<reference evidence="1" key="1">
    <citation type="submission" date="2021-06" db="EMBL/GenBank/DDBJ databases">
        <title>Comparative genomics, transcriptomics and evolutionary studies reveal genomic signatures of adaptation to plant cell wall in hemibiotrophic fungi.</title>
        <authorList>
            <consortium name="DOE Joint Genome Institute"/>
            <person name="Baroncelli R."/>
            <person name="Diaz J.F."/>
            <person name="Benocci T."/>
            <person name="Peng M."/>
            <person name="Battaglia E."/>
            <person name="Haridas S."/>
            <person name="Andreopoulos W."/>
            <person name="Labutti K."/>
            <person name="Pangilinan J."/>
            <person name="Floch G.L."/>
            <person name="Makela M.R."/>
            <person name="Henrissat B."/>
            <person name="Grigoriev I.V."/>
            <person name="Crouch J.A."/>
            <person name="De Vries R.P."/>
            <person name="Sukno S.A."/>
            <person name="Thon M.R."/>
        </authorList>
    </citation>
    <scope>NUCLEOTIDE SEQUENCE</scope>
    <source>
        <strain evidence="1">CBS 125086</strain>
    </source>
</reference>
<accession>A0AAD8PV02</accession>
<dbReference type="AlphaFoldDB" id="A0AAD8PV02"/>
<name>A0AAD8PV02_9PEZI</name>
<sequence length="204" mass="22530">MALTLVPEIRSMRYREGPWSCCDRSVEGEERGDLRRVPAWYFEDIFTSEILNLVSVLAGGGAYLWRDEERPGTCGQLGAPASGGYESRTLQHQSLAHMRMSRTHQGEKGRSSGKIESSLRSGVASGKTCGTGYIDPSARVEPSMLSHLSGDFVHGMWLDRRPLCFVRGIKGLQRPSHQSRLKEGPCTKNAVEAVVPHCASFHLL</sequence>
<keyword evidence="2" id="KW-1185">Reference proteome</keyword>
<comment type="caution">
    <text evidence="1">The sequence shown here is derived from an EMBL/GenBank/DDBJ whole genome shotgun (WGS) entry which is preliminary data.</text>
</comment>
<gene>
    <name evidence="1" type="ORF">LY79DRAFT_276004</name>
</gene>
<evidence type="ECO:0000313" key="1">
    <source>
        <dbReference type="EMBL" id="KAK1585155.1"/>
    </source>
</evidence>
<organism evidence="1 2">
    <name type="scientific">Colletotrichum navitas</name>
    <dbReference type="NCBI Taxonomy" id="681940"/>
    <lineage>
        <taxon>Eukaryota</taxon>
        <taxon>Fungi</taxon>
        <taxon>Dikarya</taxon>
        <taxon>Ascomycota</taxon>
        <taxon>Pezizomycotina</taxon>
        <taxon>Sordariomycetes</taxon>
        <taxon>Hypocreomycetidae</taxon>
        <taxon>Glomerellales</taxon>
        <taxon>Glomerellaceae</taxon>
        <taxon>Colletotrichum</taxon>
        <taxon>Colletotrichum graminicola species complex</taxon>
    </lineage>
</organism>
<dbReference type="GeneID" id="85436312"/>
<evidence type="ECO:0000313" key="2">
    <source>
        <dbReference type="Proteomes" id="UP001230504"/>
    </source>
</evidence>